<dbReference type="AlphaFoldDB" id="R0BBB0"/>
<dbReference type="EMBL" id="AGYL01000032">
    <property type="protein sequence ID" value="ENZ61786.1"/>
    <property type="molecule type" value="Genomic_DNA"/>
</dbReference>
<accession>R0BBB0</accession>
<evidence type="ECO:0000313" key="2">
    <source>
        <dbReference type="EMBL" id="ENZ61786.1"/>
    </source>
</evidence>
<name>R0BBB0_9FIRM</name>
<protein>
    <submittedName>
        <fullName evidence="2">Uncharacterized protein</fullName>
    </submittedName>
</protein>
<evidence type="ECO:0000313" key="3">
    <source>
        <dbReference type="Proteomes" id="UP000013180"/>
    </source>
</evidence>
<evidence type="ECO:0000256" key="1">
    <source>
        <dbReference type="SAM" id="MobiDB-lite"/>
    </source>
</evidence>
<feature type="region of interest" description="Disordered" evidence="1">
    <location>
        <begin position="1"/>
        <end position="24"/>
    </location>
</feature>
<gene>
    <name evidence="2" type="ORF">HMPREF1083_03368</name>
</gene>
<reference evidence="2" key="1">
    <citation type="submission" date="2013-01" db="EMBL/GenBank/DDBJ databases">
        <title>The Genome Sequence of Clostridium clostridioforme 90A6.</title>
        <authorList>
            <consortium name="The Broad Institute Genome Sequencing Platform"/>
            <person name="Earl A."/>
            <person name="Ward D."/>
            <person name="Feldgarden M."/>
            <person name="Gevers D."/>
            <person name="Courvalin P."/>
            <person name="Lambert T."/>
            <person name="Walker B."/>
            <person name="Young S.K."/>
            <person name="Zeng Q."/>
            <person name="Gargeya S."/>
            <person name="Fitzgerald M."/>
            <person name="Haas B."/>
            <person name="Abouelleil A."/>
            <person name="Alvarado L."/>
            <person name="Arachchi H.M."/>
            <person name="Berlin A.M."/>
            <person name="Chapman S.B."/>
            <person name="Dewar J."/>
            <person name="Goldberg J."/>
            <person name="Griggs A."/>
            <person name="Gujja S."/>
            <person name="Hansen M."/>
            <person name="Howarth C."/>
            <person name="Imamovic A."/>
            <person name="Larimer J."/>
            <person name="McCowan C."/>
            <person name="Murphy C."/>
            <person name="Neiman D."/>
            <person name="Pearson M."/>
            <person name="Priest M."/>
            <person name="Roberts A."/>
            <person name="Saif S."/>
            <person name="Shea T."/>
            <person name="Sisk P."/>
            <person name="Sykes S."/>
            <person name="Wortman J."/>
            <person name="Nusbaum C."/>
            <person name="Birren B."/>
        </authorList>
    </citation>
    <scope>NUCLEOTIDE SEQUENCE [LARGE SCALE GENOMIC DNA]</scope>
    <source>
        <strain evidence="2">90A6</strain>
    </source>
</reference>
<keyword evidence="3" id="KW-1185">Reference proteome</keyword>
<dbReference type="Proteomes" id="UP000013180">
    <property type="component" value="Unassembled WGS sequence"/>
</dbReference>
<sequence>MWGRLDGKQTGEQRNEDHADYGHTSARHELLHSLAFSSGIVIAVALQEVDDTPNAETGTECDYEGLKNGDCLSKKCHK</sequence>
<comment type="caution">
    <text evidence="2">The sequence shown here is derived from an EMBL/GenBank/DDBJ whole genome shotgun (WGS) entry which is preliminary data.</text>
</comment>
<organism evidence="2 3">
    <name type="scientific">[Clostridium] clostridioforme 90A6</name>
    <dbReference type="NCBI Taxonomy" id="999406"/>
    <lineage>
        <taxon>Bacteria</taxon>
        <taxon>Bacillati</taxon>
        <taxon>Bacillota</taxon>
        <taxon>Clostridia</taxon>
        <taxon>Lachnospirales</taxon>
        <taxon>Lachnospiraceae</taxon>
        <taxon>Enterocloster</taxon>
    </lineage>
</organism>
<proteinExistence type="predicted"/>
<dbReference type="HOGENOM" id="CLU_190596_0_0_9"/>